<dbReference type="InterPro" id="IPR013249">
    <property type="entry name" value="RNA_pol_sigma70_r4_t2"/>
</dbReference>
<dbReference type="InterPro" id="IPR036388">
    <property type="entry name" value="WH-like_DNA-bd_sf"/>
</dbReference>
<evidence type="ECO:0000259" key="1">
    <source>
        <dbReference type="Pfam" id="PF08281"/>
    </source>
</evidence>
<organism evidence="2 3">
    <name type="scientific">Diplocloster modestus</name>
    <dbReference type="NCBI Taxonomy" id="2850322"/>
    <lineage>
        <taxon>Bacteria</taxon>
        <taxon>Bacillati</taxon>
        <taxon>Bacillota</taxon>
        <taxon>Clostridia</taxon>
        <taxon>Lachnospirales</taxon>
        <taxon>Lachnospiraceae</taxon>
        <taxon>Diplocloster</taxon>
    </lineage>
</organism>
<dbReference type="Proteomes" id="UP001314681">
    <property type="component" value="Unassembled WGS sequence"/>
</dbReference>
<gene>
    <name evidence="2" type="ORF">KTH90_19950</name>
</gene>
<protein>
    <submittedName>
        <fullName evidence="2">Sigma-70 region 4 domain-containing protein</fullName>
    </submittedName>
</protein>
<dbReference type="RefSeq" id="WP_238727337.1">
    <property type="nucleotide sequence ID" value="NZ_JAHQCX010000018.1"/>
</dbReference>
<accession>A0ABS6KCP4</accession>
<reference evidence="2 3" key="1">
    <citation type="submission" date="2021-06" db="EMBL/GenBank/DDBJ databases">
        <title>Description of novel taxa of the family Lachnospiraceae.</title>
        <authorList>
            <person name="Chaplin A.V."/>
            <person name="Sokolova S.R."/>
            <person name="Pikina A.P."/>
            <person name="Korzhanova M."/>
            <person name="Belova V."/>
            <person name="Korostin D."/>
            <person name="Efimov B.A."/>
        </authorList>
    </citation>
    <scope>NUCLEOTIDE SEQUENCE [LARGE SCALE GENOMIC DNA]</scope>
    <source>
        <strain evidence="2 3">ASD4241</strain>
    </source>
</reference>
<proteinExistence type="predicted"/>
<dbReference type="EMBL" id="JAHQCX010000018">
    <property type="protein sequence ID" value="MBU9728280.1"/>
    <property type="molecule type" value="Genomic_DNA"/>
</dbReference>
<dbReference type="Gene3D" id="1.10.10.10">
    <property type="entry name" value="Winged helix-like DNA-binding domain superfamily/Winged helix DNA-binding domain"/>
    <property type="match status" value="1"/>
</dbReference>
<evidence type="ECO:0000313" key="2">
    <source>
        <dbReference type="EMBL" id="MBU9728280.1"/>
    </source>
</evidence>
<keyword evidence="3" id="KW-1185">Reference proteome</keyword>
<dbReference type="Pfam" id="PF08281">
    <property type="entry name" value="Sigma70_r4_2"/>
    <property type="match status" value="1"/>
</dbReference>
<evidence type="ECO:0000313" key="3">
    <source>
        <dbReference type="Proteomes" id="UP001314681"/>
    </source>
</evidence>
<feature type="domain" description="RNA polymerase sigma factor 70 region 4 type 2" evidence="1">
    <location>
        <begin position="112"/>
        <end position="146"/>
    </location>
</feature>
<sequence>MESIIVLNDAELEVIIKKAIGEYKRQEEAKKKKDKYHDTYELMKIYRDVAIHIERSISEAEQLKIEGMSDKQKKVFLNSVRESKVRSMLMTTHIDVMVKEIEERRKREGREKEYQAFELYFFNGMTYDEIAEKLECGNNTPRRWVSGVLRELSPLIWGYDALPA</sequence>
<comment type="caution">
    <text evidence="2">The sequence shown here is derived from an EMBL/GenBank/DDBJ whole genome shotgun (WGS) entry which is preliminary data.</text>
</comment>
<name>A0ABS6KCP4_9FIRM</name>
<dbReference type="SUPFAM" id="SSF88659">
    <property type="entry name" value="Sigma3 and sigma4 domains of RNA polymerase sigma factors"/>
    <property type="match status" value="1"/>
</dbReference>
<dbReference type="InterPro" id="IPR013324">
    <property type="entry name" value="RNA_pol_sigma_r3/r4-like"/>
</dbReference>